<organism evidence="1 2">
    <name type="scientific">Serpentinicella alkaliphila</name>
    <dbReference type="NCBI Taxonomy" id="1734049"/>
    <lineage>
        <taxon>Bacteria</taxon>
        <taxon>Bacillati</taxon>
        <taxon>Bacillota</taxon>
        <taxon>Clostridia</taxon>
        <taxon>Peptostreptococcales</taxon>
        <taxon>Natronincolaceae</taxon>
        <taxon>Serpentinicella</taxon>
    </lineage>
</organism>
<dbReference type="RefSeq" id="WP_132848677.1">
    <property type="nucleotide sequence ID" value="NZ_CP058648.1"/>
</dbReference>
<reference evidence="1 2" key="1">
    <citation type="submission" date="2019-03" db="EMBL/GenBank/DDBJ databases">
        <title>Genomic Encyclopedia of Type Strains, Phase IV (KMG-IV): sequencing the most valuable type-strain genomes for metagenomic binning, comparative biology and taxonomic classification.</title>
        <authorList>
            <person name="Goeker M."/>
        </authorList>
    </citation>
    <scope>NUCLEOTIDE SEQUENCE [LARGE SCALE GENOMIC DNA]</scope>
    <source>
        <strain evidence="1 2">DSM 100013</strain>
    </source>
</reference>
<keyword evidence="2" id="KW-1185">Reference proteome</keyword>
<dbReference type="Proteomes" id="UP000295504">
    <property type="component" value="Unassembled WGS sequence"/>
</dbReference>
<gene>
    <name evidence="1" type="ORF">EDD79_102116</name>
</gene>
<evidence type="ECO:0008006" key="3">
    <source>
        <dbReference type="Google" id="ProtNLM"/>
    </source>
</evidence>
<name>A0A4R2TGQ6_9FIRM</name>
<sequence>MINDRRIRVIVGHYGSGKTEFAVNYVVNLSKLNKKVALADLDIVNPYFRSREKESILQEYGIKVISSNVKGLNSDLPAVTGEVLGPLQDKSYDVVLDVGGDSVGARSLVRYTEYFTSEDYDMFLVINGNRGETTSVEGVLKHIDSIEAVCQVRVTGIINNTHLLRHTTVEDVLRGQELCLKVSRKRNIPIKYVCAIEPIINRLPKDIEGSLFPIKMFMREDWM</sequence>
<dbReference type="OrthoDB" id="9779501at2"/>
<evidence type="ECO:0000313" key="2">
    <source>
        <dbReference type="Proteomes" id="UP000295504"/>
    </source>
</evidence>
<proteinExistence type="predicted"/>
<evidence type="ECO:0000313" key="1">
    <source>
        <dbReference type="EMBL" id="TCQ01886.1"/>
    </source>
</evidence>
<dbReference type="SUPFAM" id="SSF52540">
    <property type="entry name" value="P-loop containing nucleoside triphosphate hydrolases"/>
    <property type="match status" value="1"/>
</dbReference>
<comment type="caution">
    <text evidence="1">The sequence shown here is derived from an EMBL/GenBank/DDBJ whole genome shotgun (WGS) entry which is preliminary data.</text>
</comment>
<accession>A0A4R2TGQ6</accession>
<dbReference type="EMBL" id="SLYC01000021">
    <property type="protein sequence ID" value="TCQ01886.1"/>
    <property type="molecule type" value="Genomic_DNA"/>
</dbReference>
<protein>
    <recommendedName>
        <fullName evidence="3">ATP-binding protein</fullName>
    </recommendedName>
</protein>
<dbReference type="InterPro" id="IPR027417">
    <property type="entry name" value="P-loop_NTPase"/>
</dbReference>
<dbReference type="AlphaFoldDB" id="A0A4R2TGQ6"/>
<dbReference type="Gene3D" id="3.40.50.300">
    <property type="entry name" value="P-loop containing nucleotide triphosphate hydrolases"/>
    <property type="match status" value="1"/>
</dbReference>